<dbReference type="Proteomes" id="UP001219355">
    <property type="component" value="Chromosome 1"/>
</dbReference>
<keyword evidence="5" id="KW-1185">Reference proteome</keyword>
<dbReference type="GO" id="GO:0006167">
    <property type="term" value="P:AMP biosynthetic process"/>
    <property type="evidence" value="ECO:0007669"/>
    <property type="project" value="TreeGrafter"/>
</dbReference>
<sequence>MLHLSNTFVLSAGTVSIDLSKNLILLLYSPRNHTYFLPKGRKDLHESLPDAAVRETLEESGYSVTLLAHSLPTNATHAHSHPEASSHLLPRTTAQAAEAGPPLPPRGARDEQPGPPRGALGCSAPTSRPAPAGLLPDRGDCPSVCGDNRVSAPLEDCHIRHQQQQEQQQQQERHVEPIAIQQRAYRDSYKVIFWYLAEVDSGQVPVEGQREEWEDYEVCWVGGEEAVGKVTREEDGRIIAWAVEGARGILAFVYVI</sequence>
<feature type="region of interest" description="Disordered" evidence="2">
    <location>
        <begin position="74"/>
        <end position="138"/>
    </location>
</feature>
<dbReference type="PANTHER" id="PTHR21340">
    <property type="entry name" value="DIADENOSINE 5,5-P1,P4-TETRAPHOSPHATE PYROPHOSPHOHYDROLASE MUTT"/>
    <property type="match status" value="1"/>
</dbReference>
<accession>A0AAF0IG59</accession>
<dbReference type="InterPro" id="IPR020084">
    <property type="entry name" value="NUDIX_hydrolase_CS"/>
</dbReference>
<protein>
    <recommendedName>
        <fullName evidence="3">Nudix hydrolase domain-containing protein</fullName>
    </recommendedName>
</protein>
<feature type="domain" description="Nudix hydrolase" evidence="3">
    <location>
        <begin position="7"/>
        <end position="244"/>
    </location>
</feature>
<evidence type="ECO:0000259" key="3">
    <source>
        <dbReference type="PROSITE" id="PS51462"/>
    </source>
</evidence>
<dbReference type="GO" id="GO:0004081">
    <property type="term" value="F:bis(5'-nucleosyl)-tetraphosphatase (asymmetrical) activity"/>
    <property type="evidence" value="ECO:0007669"/>
    <property type="project" value="TreeGrafter"/>
</dbReference>
<keyword evidence="1" id="KW-0378">Hydrolase</keyword>
<reference evidence="4" key="1">
    <citation type="submission" date="2023-03" db="EMBL/GenBank/DDBJ databases">
        <title>Emydomyces testavorans Genome Sequence.</title>
        <authorList>
            <person name="Hoyer L."/>
        </authorList>
    </citation>
    <scope>NUCLEOTIDE SEQUENCE</scope>
    <source>
        <strain evidence="4">16-2883</strain>
    </source>
</reference>
<name>A0AAF0IG59_9EURO</name>
<evidence type="ECO:0000256" key="1">
    <source>
        <dbReference type="ARBA" id="ARBA00022801"/>
    </source>
</evidence>
<gene>
    <name evidence="4" type="ORF">PRK78_000943</name>
</gene>
<dbReference type="Pfam" id="PF00293">
    <property type="entry name" value="NUDIX"/>
    <property type="match status" value="1"/>
</dbReference>
<dbReference type="InterPro" id="IPR000086">
    <property type="entry name" value="NUDIX_hydrolase_dom"/>
</dbReference>
<evidence type="ECO:0000313" key="5">
    <source>
        <dbReference type="Proteomes" id="UP001219355"/>
    </source>
</evidence>
<evidence type="ECO:0000313" key="4">
    <source>
        <dbReference type="EMBL" id="WEW55512.1"/>
    </source>
</evidence>
<dbReference type="PANTHER" id="PTHR21340:SF0">
    <property type="entry name" value="BIS(5'-NUCLEOSYL)-TETRAPHOSPHATASE [ASYMMETRICAL]"/>
    <property type="match status" value="1"/>
</dbReference>
<dbReference type="PROSITE" id="PS51462">
    <property type="entry name" value="NUDIX"/>
    <property type="match status" value="1"/>
</dbReference>
<dbReference type="AlphaFoldDB" id="A0AAF0IG59"/>
<dbReference type="InterPro" id="IPR051325">
    <property type="entry name" value="Nudix_hydrolase_domain"/>
</dbReference>
<dbReference type="Gene3D" id="3.90.79.10">
    <property type="entry name" value="Nucleoside Triphosphate Pyrophosphohydrolase"/>
    <property type="match status" value="1"/>
</dbReference>
<evidence type="ECO:0000256" key="2">
    <source>
        <dbReference type="SAM" id="MobiDB-lite"/>
    </source>
</evidence>
<dbReference type="EMBL" id="CP120627">
    <property type="protein sequence ID" value="WEW55512.1"/>
    <property type="molecule type" value="Genomic_DNA"/>
</dbReference>
<dbReference type="SUPFAM" id="SSF55811">
    <property type="entry name" value="Nudix"/>
    <property type="match status" value="1"/>
</dbReference>
<dbReference type="InterPro" id="IPR015797">
    <property type="entry name" value="NUDIX_hydrolase-like_dom_sf"/>
</dbReference>
<proteinExistence type="predicted"/>
<dbReference type="GO" id="GO:0006754">
    <property type="term" value="P:ATP biosynthetic process"/>
    <property type="evidence" value="ECO:0007669"/>
    <property type="project" value="TreeGrafter"/>
</dbReference>
<organism evidence="4 5">
    <name type="scientific">Emydomyces testavorans</name>
    <dbReference type="NCBI Taxonomy" id="2070801"/>
    <lineage>
        <taxon>Eukaryota</taxon>
        <taxon>Fungi</taxon>
        <taxon>Dikarya</taxon>
        <taxon>Ascomycota</taxon>
        <taxon>Pezizomycotina</taxon>
        <taxon>Eurotiomycetes</taxon>
        <taxon>Eurotiomycetidae</taxon>
        <taxon>Onygenales</taxon>
        <taxon>Nannizziopsiaceae</taxon>
        <taxon>Emydomyces</taxon>
    </lineage>
</organism>
<dbReference type="PROSITE" id="PS00893">
    <property type="entry name" value="NUDIX_BOX"/>
    <property type="match status" value="1"/>
</dbReference>